<evidence type="ECO:0008006" key="4">
    <source>
        <dbReference type="Google" id="ProtNLM"/>
    </source>
</evidence>
<proteinExistence type="predicted"/>
<evidence type="ECO:0000313" key="2">
    <source>
        <dbReference type="Proteomes" id="UP000504636"/>
    </source>
</evidence>
<accession>A0A6A6YS79</accession>
<name>A0A6A6YS79_9PEZI</name>
<evidence type="ECO:0000313" key="1">
    <source>
        <dbReference type="EMBL" id="KAF2811408.1"/>
    </source>
</evidence>
<reference evidence="3" key="3">
    <citation type="submission" date="2025-04" db="UniProtKB">
        <authorList>
            <consortium name="RefSeq"/>
        </authorList>
    </citation>
    <scope>IDENTIFICATION</scope>
    <source>
        <strain evidence="3">CBS 304.34</strain>
    </source>
</reference>
<dbReference type="AlphaFoldDB" id="A0A6A6YS79"/>
<reference evidence="1 3" key="1">
    <citation type="journal article" date="2020" name="Stud. Mycol.">
        <title>101 Dothideomycetes genomes: a test case for predicting lifestyles and emergence of pathogens.</title>
        <authorList>
            <person name="Haridas S."/>
            <person name="Albert R."/>
            <person name="Binder M."/>
            <person name="Bloem J."/>
            <person name="Labutti K."/>
            <person name="Salamov A."/>
            <person name="Andreopoulos B."/>
            <person name="Baker S."/>
            <person name="Barry K."/>
            <person name="Bills G."/>
            <person name="Bluhm B."/>
            <person name="Cannon C."/>
            <person name="Castanera R."/>
            <person name="Culley D."/>
            <person name="Daum C."/>
            <person name="Ezra D."/>
            <person name="Gonzalez J."/>
            <person name="Henrissat B."/>
            <person name="Kuo A."/>
            <person name="Liang C."/>
            <person name="Lipzen A."/>
            <person name="Lutzoni F."/>
            <person name="Magnuson J."/>
            <person name="Mondo S."/>
            <person name="Nolan M."/>
            <person name="Ohm R."/>
            <person name="Pangilinan J."/>
            <person name="Park H.-J."/>
            <person name="Ramirez L."/>
            <person name="Alfaro M."/>
            <person name="Sun H."/>
            <person name="Tritt A."/>
            <person name="Yoshinaga Y."/>
            <person name="Zwiers L.-H."/>
            <person name="Turgeon B."/>
            <person name="Goodwin S."/>
            <person name="Spatafora J."/>
            <person name="Crous P."/>
            <person name="Grigoriev I."/>
        </authorList>
    </citation>
    <scope>NUCLEOTIDE SEQUENCE</scope>
    <source>
        <strain evidence="1 3">CBS 304.34</strain>
    </source>
</reference>
<protein>
    <recommendedName>
        <fullName evidence="4">NACHT-NTPase and P-loop NTPases N-terminal domain-containing protein</fullName>
    </recommendedName>
</protein>
<dbReference type="Proteomes" id="UP000504636">
    <property type="component" value="Unplaced"/>
</dbReference>
<dbReference type="OrthoDB" id="3558752at2759"/>
<dbReference type="EMBL" id="MU003698">
    <property type="protein sequence ID" value="KAF2811408.1"/>
    <property type="molecule type" value="Genomic_DNA"/>
</dbReference>
<evidence type="ECO:0000313" key="3">
    <source>
        <dbReference type="RefSeq" id="XP_033578372.1"/>
    </source>
</evidence>
<reference evidence="3" key="2">
    <citation type="submission" date="2020-04" db="EMBL/GenBank/DDBJ databases">
        <authorList>
            <consortium name="NCBI Genome Project"/>
        </authorList>
    </citation>
    <scope>NUCLEOTIDE SEQUENCE</scope>
    <source>
        <strain evidence="3">CBS 304.34</strain>
    </source>
</reference>
<keyword evidence="2" id="KW-1185">Reference proteome</keyword>
<dbReference type="GeneID" id="54462836"/>
<gene>
    <name evidence="1 3" type="ORF">BDZ99DRAFT_474974</name>
</gene>
<dbReference type="RefSeq" id="XP_033578372.1">
    <property type="nucleotide sequence ID" value="XM_033721943.1"/>
</dbReference>
<sequence length="103" mass="11144">MELAAIGLASNVIQFVEVGFKIVAISKTIHDSTSRAPRRNDELNALVTNLSVQTKEAMANCSILRGSGAALELVEQCKQLNEEIRPVLDKLKFTRKGKSSSSG</sequence>
<organism evidence="1">
    <name type="scientific">Mytilinidion resinicola</name>
    <dbReference type="NCBI Taxonomy" id="574789"/>
    <lineage>
        <taxon>Eukaryota</taxon>
        <taxon>Fungi</taxon>
        <taxon>Dikarya</taxon>
        <taxon>Ascomycota</taxon>
        <taxon>Pezizomycotina</taxon>
        <taxon>Dothideomycetes</taxon>
        <taxon>Pleosporomycetidae</taxon>
        <taxon>Mytilinidiales</taxon>
        <taxon>Mytilinidiaceae</taxon>
        <taxon>Mytilinidion</taxon>
    </lineage>
</organism>